<evidence type="ECO:0000313" key="3">
    <source>
        <dbReference type="Proteomes" id="UP000004508"/>
    </source>
</evidence>
<dbReference type="EMBL" id="ADVG01000003">
    <property type="protein sequence ID" value="EFH84188.1"/>
    <property type="molecule type" value="Genomic_DNA"/>
</dbReference>
<keyword evidence="1" id="KW-0472">Membrane</keyword>
<feature type="transmembrane region" description="Helical" evidence="1">
    <location>
        <begin position="142"/>
        <end position="163"/>
    </location>
</feature>
<feature type="transmembrane region" description="Helical" evidence="1">
    <location>
        <begin position="486"/>
        <end position="509"/>
    </location>
</feature>
<keyword evidence="1" id="KW-0812">Transmembrane</keyword>
<accession>D6TV88</accession>
<dbReference type="RefSeq" id="WP_007915484.1">
    <property type="nucleotide sequence ID" value="NZ_ADVG01000003.1"/>
</dbReference>
<evidence type="ECO:0000313" key="2">
    <source>
        <dbReference type="EMBL" id="EFH84188.1"/>
    </source>
</evidence>
<gene>
    <name evidence="2" type="ORF">Krac_5210</name>
</gene>
<reference evidence="2 3" key="1">
    <citation type="journal article" date="2011" name="Stand. Genomic Sci.">
        <title>Non-contiguous finished genome sequence and contextual data of the filamentous soil bacterium Ktedonobacter racemifer type strain (SOSP1-21).</title>
        <authorList>
            <person name="Chang Y.J."/>
            <person name="Land M."/>
            <person name="Hauser L."/>
            <person name="Chertkov O."/>
            <person name="Del Rio T.G."/>
            <person name="Nolan M."/>
            <person name="Copeland A."/>
            <person name="Tice H."/>
            <person name="Cheng J.F."/>
            <person name="Lucas S."/>
            <person name="Han C."/>
            <person name="Goodwin L."/>
            <person name="Pitluck S."/>
            <person name="Ivanova N."/>
            <person name="Ovchinikova G."/>
            <person name="Pati A."/>
            <person name="Chen A."/>
            <person name="Palaniappan K."/>
            <person name="Mavromatis K."/>
            <person name="Liolios K."/>
            <person name="Brettin T."/>
            <person name="Fiebig A."/>
            <person name="Rohde M."/>
            <person name="Abt B."/>
            <person name="Goker M."/>
            <person name="Detter J.C."/>
            <person name="Woyke T."/>
            <person name="Bristow J."/>
            <person name="Eisen J.A."/>
            <person name="Markowitz V."/>
            <person name="Hugenholtz P."/>
            <person name="Kyrpides N.C."/>
            <person name="Klenk H.P."/>
            <person name="Lapidus A."/>
        </authorList>
    </citation>
    <scope>NUCLEOTIDE SEQUENCE [LARGE SCALE GENOMIC DNA]</scope>
    <source>
        <strain evidence="3">DSM 44963</strain>
    </source>
</reference>
<sequence length="636" mass="70305">MLKIKKMWPFKRGQPPKRWWQYLALAGIVLTVNSMMLMLRLLPTFQVTVATVAPHMHLPGPIMGINTIASPLERAFHFQLQGDPCSDPNATQEQKNQCLEGTSGSGTYTGDGKIQNPISKGNALFFFTPADITIDNGSVRNLWGLMLFFVDMLLALIIALNGLRVIFAGSVFRYASAIENLPGILLAIIVAHISLVFMTMMIGLNNNMVEGIYTFAQTNPNIHRSASGFGAGDKKLYTLHLFFPSAFQTDEHTYESQTNVTWQDAAKKWPGPDAPQGSGASSTSIDVKQFNQDMICQVYQINFDRTRRDKLFGNGDGAPLYMYLDSVVRWMKLQTDAHGESINPQDQADLNKMSGTMKSDIATMGVQPLKWYQDWQQMNDEIDRILKDDFKYTRTLPDPFFTSRLQYNVAISYLFFGGARGPDPQSGPDYIGDAIIYSCENDATGTTFQLVPDKLDFTSLFDNLQSLGDATQIVAKILALMFLAQMIIRLFFINLYIITAPLGIVCWALPGKVGQPVARLWLQGFISTVMVQFLMVVALIVIQVLLGNMLAFVGGDPNHIIGNLSDGTLRDIMRIACLWFVARIPSLIGNAPMRTLTSAGQMMGQAVGATIAMQITQFQMITQVASSAVSIAGAAR</sequence>
<protein>
    <submittedName>
        <fullName evidence="2">Uncharacterized protein</fullName>
    </submittedName>
</protein>
<evidence type="ECO:0000256" key="1">
    <source>
        <dbReference type="SAM" id="Phobius"/>
    </source>
</evidence>
<dbReference type="InParanoid" id="D6TV88"/>
<feature type="transmembrane region" description="Helical" evidence="1">
    <location>
        <begin position="184"/>
        <end position="204"/>
    </location>
</feature>
<feature type="transmembrane region" description="Helical" evidence="1">
    <location>
        <begin position="20"/>
        <end position="39"/>
    </location>
</feature>
<dbReference type="Proteomes" id="UP000004508">
    <property type="component" value="Unassembled WGS sequence"/>
</dbReference>
<dbReference type="AlphaFoldDB" id="D6TV88"/>
<feature type="transmembrane region" description="Helical" evidence="1">
    <location>
        <begin position="521"/>
        <end position="546"/>
    </location>
</feature>
<dbReference type="STRING" id="485913.Krac_5210"/>
<proteinExistence type="predicted"/>
<organism evidence="2 3">
    <name type="scientific">Ktedonobacter racemifer DSM 44963</name>
    <dbReference type="NCBI Taxonomy" id="485913"/>
    <lineage>
        <taxon>Bacteria</taxon>
        <taxon>Bacillati</taxon>
        <taxon>Chloroflexota</taxon>
        <taxon>Ktedonobacteria</taxon>
        <taxon>Ktedonobacterales</taxon>
        <taxon>Ktedonobacteraceae</taxon>
        <taxon>Ktedonobacter</taxon>
    </lineage>
</organism>
<keyword evidence="3" id="KW-1185">Reference proteome</keyword>
<dbReference type="OrthoDB" id="173301at2"/>
<comment type="caution">
    <text evidence="2">The sequence shown here is derived from an EMBL/GenBank/DDBJ whole genome shotgun (WGS) entry which is preliminary data.</text>
</comment>
<keyword evidence="1" id="KW-1133">Transmembrane helix</keyword>
<name>D6TV88_KTERA</name>